<evidence type="ECO:0000256" key="2">
    <source>
        <dbReference type="ARBA" id="ARBA00022840"/>
    </source>
</evidence>
<evidence type="ECO:0000256" key="1">
    <source>
        <dbReference type="ARBA" id="ARBA00022741"/>
    </source>
</evidence>
<evidence type="ECO:0000259" key="3">
    <source>
        <dbReference type="PROSITE" id="PS50893"/>
    </source>
</evidence>
<dbReference type="PANTHER" id="PTHR43158:SF5">
    <property type="entry name" value="ABC TRANSPORTER, ATP-BINDING PROTEIN"/>
    <property type="match status" value="1"/>
</dbReference>
<dbReference type="SUPFAM" id="SSF52540">
    <property type="entry name" value="P-loop containing nucleoside triphosphate hydrolases"/>
    <property type="match status" value="1"/>
</dbReference>
<dbReference type="GO" id="GO:0005524">
    <property type="term" value="F:ATP binding"/>
    <property type="evidence" value="ECO:0007669"/>
    <property type="project" value="UniProtKB-KW"/>
</dbReference>
<keyword evidence="1" id="KW-0547">Nucleotide-binding</keyword>
<dbReference type="InterPro" id="IPR027417">
    <property type="entry name" value="P-loop_NTPase"/>
</dbReference>
<organism evidence="4 5">
    <name type="scientific">Vagococcus acidifermentans</name>
    <dbReference type="NCBI Taxonomy" id="564710"/>
    <lineage>
        <taxon>Bacteria</taxon>
        <taxon>Bacillati</taxon>
        <taxon>Bacillota</taxon>
        <taxon>Bacilli</taxon>
        <taxon>Lactobacillales</taxon>
        <taxon>Enterococcaceae</taxon>
        <taxon>Vagococcus</taxon>
    </lineage>
</organism>
<dbReference type="PANTHER" id="PTHR43158">
    <property type="entry name" value="SKFA PEPTIDE EXPORT ATP-BINDING PROTEIN SKFE"/>
    <property type="match status" value="1"/>
</dbReference>
<dbReference type="GO" id="GO:0016887">
    <property type="term" value="F:ATP hydrolysis activity"/>
    <property type="evidence" value="ECO:0007669"/>
    <property type="project" value="InterPro"/>
</dbReference>
<feature type="domain" description="ABC transporter" evidence="3">
    <location>
        <begin position="3"/>
        <end position="228"/>
    </location>
</feature>
<dbReference type="Pfam" id="PF00005">
    <property type="entry name" value="ABC_tran"/>
    <property type="match status" value="1"/>
</dbReference>
<accession>A0A430B0I0</accession>
<dbReference type="Proteomes" id="UP000286773">
    <property type="component" value="Unassembled WGS sequence"/>
</dbReference>
<dbReference type="EMBL" id="NGKC01000002">
    <property type="protein sequence ID" value="RSU13809.1"/>
    <property type="molecule type" value="Genomic_DNA"/>
</dbReference>
<dbReference type="AlphaFoldDB" id="A0A430B0I0"/>
<keyword evidence="2" id="KW-0067">ATP-binding</keyword>
<dbReference type="InterPro" id="IPR003439">
    <property type="entry name" value="ABC_transporter-like_ATP-bd"/>
</dbReference>
<reference evidence="4 5" key="1">
    <citation type="submission" date="2017-05" db="EMBL/GenBank/DDBJ databases">
        <title>Vagococcus spp. assemblies.</title>
        <authorList>
            <person name="Gulvik C.A."/>
        </authorList>
    </citation>
    <scope>NUCLEOTIDE SEQUENCE [LARGE SCALE GENOMIC DNA]</scope>
    <source>
        <strain evidence="4 5">LMG 24798</strain>
    </source>
</reference>
<evidence type="ECO:0000313" key="5">
    <source>
        <dbReference type="Proteomes" id="UP000286773"/>
    </source>
</evidence>
<keyword evidence="5" id="KW-1185">Reference proteome</keyword>
<sequence>MTIELNGLSKTVGSKLILNDIDLVLEDHKIYGLLGQNDSGKSSLMKVIMNVLLPSEGHVLIEGETGADRPEKLKQLYFLTQDDIYPKRARVKDLVRWMASFYKEFDTANCKRLLDTYHLDENRRYYSLSQKEKSLVKSSLAFSVDVDYLLLDEPGYGLDVYHRHAIYDDLLASCKRHPKTVVLASHVIDEITAFLDEVIILEDGQILVHDSVERLANQAVLVCGAERPVRDYLQGKEILGQEYDDGFIEAVILTGEDVADAAEELTLSRLNLQELFIQLTRDVRQAGGAGNENE</sequence>
<protein>
    <recommendedName>
        <fullName evidence="3">ABC transporter domain-containing protein</fullName>
    </recommendedName>
</protein>
<dbReference type="PROSITE" id="PS50893">
    <property type="entry name" value="ABC_TRANSPORTER_2"/>
    <property type="match status" value="1"/>
</dbReference>
<dbReference type="OrthoDB" id="9804819at2"/>
<name>A0A430B0I0_9ENTE</name>
<dbReference type="Gene3D" id="3.40.50.300">
    <property type="entry name" value="P-loop containing nucleotide triphosphate hydrolases"/>
    <property type="match status" value="1"/>
</dbReference>
<gene>
    <name evidence="4" type="ORF">CBF27_02610</name>
</gene>
<proteinExistence type="predicted"/>
<comment type="caution">
    <text evidence="4">The sequence shown here is derived from an EMBL/GenBank/DDBJ whole genome shotgun (WGS) entry which is preliminary data.</text>
</comment>
<evidence type="ECO:0000313" key="4">
    <source>
        <dbReference type="EMBL" id="RSU13809.1"/>
    </source>
</evidence>
<dbReference type="RefSeq" id="WP_126812126.1">
    <property type="nucleotide sequence ID" value="NZ_NGKC01000002.1"/>
</dbReference>